<feature type="domain" description="MATH" evidence="7">
    <location>
        <begin position="145"/>
        <end position="275"/>
    </location>
</feature>
<name>A0A5J5D6S3_9PERO</name>
<comment type="caution">
    <text evidence="8">The sequence shown here is derived from an EMBL/GenBank/DDBJ whole genome shotgun (WGS) entry which is preliminary data.</text>
</comment>
<keyword evidence="4" id="KW-0833">Ubl conjugation pathway</keyword>
<dbReference type="Proteomes" id="UP000327493">
    <property type="component" value="Chromosome 11"/>
</dbReference>
<evidence type="ECO:0000256" key="5">
    <source>
        <dbReference type="ARBA" id="ARBA00023242"/>
    </source>
</evidence>
<dbReference type="GO" id="GO:0005634">
    <property type="term" value="C:nucleus"/>
    <property type="evidence" value="ECO:0007669"/>
    <property type="project" value="UniProtKB-SubCell"/>
</dbReference>
<evidence type="ECO:0000313" key="9">
    <source>
        <dbReference type="Proteomes" id="UP000327493"/>
    </source>
</evidence>
<comment type="pathway">
    <text evidence="2">Protein modification; protein ubiquitination.</text>
</comment>
<protein>
    <recommendedName>
        <fullName evidence="7">MATH domain-containing protein</fullName>
    </recommendedName>
</protein>
<dbReference type="PROSITE" id="PS50144">
    <property type="entry name" value="MATH"/>
    <property type="match status" value="1"/>
</dbReference>
<dbReference type="Gene3D" id="2.60.210.10">
    <property type="entry name" value="Apoptosis, Tumor Necrosis Factor Receptor Associated Protein 2, Chain A"/>
    <property type="match status" value="1"/>
</dbReference>
<dbReference type="FunFam" id="2.60.210.10:FF:000028">
    <property type="entry name" value="Speckle-type POZ protein-like"/>
    <property type="match status" value="1"/>
</dbReference>
<gene>
    <name evidence="8" type="ORF">FQN60_001520</name>
</gene>
<proteinExistence type="inferred from homology"/>
<reference evidence="8 9" key="1">
    <citation type="submission" date="2019-08" db="EMBL/GenBank/DDBJ databases">
        <title>A chromosome-level genome assembly, high-density linkage maps, and genome scans reveal the genomic architecture of hybrid incompatibilities underlying speciation via character displacement in darters (Percidae: Etheostominae).</title>
        <authorList>
            <person name="Moran R.L."/>
            <person name="Catchen J.M."/>
            <person name="Fuller R.C."/>
        </authorList>
    </citation>
    <scope>NUCLEOTIDE SEQUENCE [LARGE SCALE GENOMIC DNA]</scope>
    <source>
        <strain evidence="8">EspeVRDwgs_2016</strain>
        <tissue evidence="8">Muscle</tissue>
    </source>
</reference>
<keyword evidence="5" id="KW-0539">Nucleus</keyword>
<dbReference type="InterPro" id="IPR008974">
    <property type="entry name" value="TRAF-like"/>
</dbReference>
<dbReference type="SUPFAM" id="SSF49599">
    <property type="entry name" value="TRAF domain-like"/>
    <property type="match status" value="1"/>
</dbReference>
<dbReference type="PANTHER" id="PTHR24413">
    <property type="entry name" value="SPECKLE-TYPE POZ PROTEIN"/>
    <property type="match status" value="1"/>
</dbReference>
<comment type="subcellular location">
    <subcellularLocation>
        <location evidence="1">Nucleus</location>
    </subcellularLocation>
</comment>
<dbReference type="SMART" id="SM00061">
    <property type="entry name" value="MATH"/>
    <property type="match status" value="1"/>
</dbReference>
<evidence type="ECO:0000259" key="7">
    <source>
        <dbReference type="PROSITE" id="PS50144"/>
    </source>
</evidence>
<dbReference type="EMBL" id="VOFY01000011">
    <property type="protein sequence ID" value="KAA8588326.1"/>
    <property type="molecule type" value="Genomic_DNA"/>
</dbReference>
<evidence type="ECO:0000256" key="4">
    <source>
        <dbReference type="ARBA" id="ARBA00022786"/>
    </source>
</evidence>
<organism evidence="8 9">
    <name type="scientific">Etheostoma spectabile</name>
    <name type="common">orangethroat darter</name>
    <dbReference type="NCBI Taxonomy" id="54343"/>
    <lineage>
        <taxon>Eukaryota</taxon>
        <taxon>Metazoa</taxon>
        <taxon>Chordata</taxon>
        <taxon>Craniata</taxon>
        <taxon>Vertebrata</taxon>
        <taxon>Euteleostomi</taxon>
        <taxon>Actinopterygii</taxon>
        <taxon>Neopterygii</taxon>
        <taxon>Teleostei</taxon>
        <taxon>Neoteleostei</taxon>
        <taxon>Acanthomorphata</taxon>
        <taxon>Eupercaria</taxon>
        <taxon>Perciformes</taxon>
        <taxon>Percoidei</taxon>
        <taxon>Percidae</taxon>
        <taxon>Etheostomatinae</taxon>
        <taxon>Etheostoma</taxon>
    </lineage>
</organism>
<dbReference type="Pfam" id="PF22486">
    <property type="entry name" value="MATH_2"/>
    <property type="match status" value="1"/>
</dbReference>
<accession>A0A5J5D6S3</accession>
<keyword evidence="9" id="KW-1185">Reference proteome</keyword>
<evidence type="ECO:0000256" key="3">
    <source>
        <dbReference type="ARBA" id="ARBA00010846"/>
    </source>
</evidence>
<sequence>MSQVSVNRGEAQGILEMVPDSLALFITPKISNCSPTVSQQGTVPPGIDKKTSKLSFVKRGDERAEKTGACQEETGPSSQLVCKCSRPEERQVIISSLLEKRDASTRVSGNPKPVMSRVPTPPPPGEMSSGPVAESWCYTQVKVVKFSYMWTINNFSFCREEMGEVLKSSTFSSGPNDKMKWCLRVNPKGLDDESKDYLSLYLLLVSCPKSEVRAKFKFSLLNAKREETKAMESQRAYRFVQGKDWGFKKFIRRDFLLDEANGLLPDDKLTLFCEVSVVQDSVNISGQSNMNMLKVPECQLSDDLGNLWECSRFTDCSLYVGG</sequence>
<evidence type="ECO:0000313" key="8">
    <source>
        <dbReference type="EMBL" id="KAA8588326.1"/>
    </source>
</evidence>
<feature type="region of interest" description="Disordered" evidence="6">
    <location>
        <begin position="104"/>
        <end position="128"/>
    </location>
</feature>
<comment type="similarity">
    <text evidence="3">Belongs to the Tdpoz family.</text>
</comment>
<evidence type="ECO:0000256" key="1">
    <source>
        <dbReference type="ARBA" id="ARBA00004123"/>
    </source>
</evidence>
<dbReference type="InterPro" id="IPR002083">
    <property type="entry name" value="MATH/TRAF_dom"/>
</dbReference>
<evidence type="ECO:0000256" key="6">
    <source>
        <dbReference type="SAM" id="MobiDB-lite"/>
    </source>
</evidence>
<dbReference type="AlphaFoldDB" id="A0A5J5D6S3"/>
<evidence type="ECO:0000256" key="2">
    <source>
        <dbReference type="ARBA" id="ARBA00004906"/>
    </source>
</evidence>